<dbReference type="InterPro" id="IPR000235">
    <property type="entry name" value="Ribosomal_uS7"/>
</dbReference>
<sequence length="243" mass="28365">MATSLSSVQNASKIILFARQLFYLKSCSHTAFKLQPCFFQVSPMSQYSPIFLDPIIDKDELKKELPENDLRRHRPLKAPTTDCSISPLFYDPTVQKFTNIMMKSGNKERVRLIMRKLFENLKHMQIARWNKATTLEEKSAIECDPVVLFKTAIDNCKPLLLTQRIVKGGIAYRVPVCARPKEQTFRAMKWIIDSCRDKERRIPMEEKLTLELMDAYNHQGKAMRKKQEVHKICESNRAYAHLR</sequence>
<evidence type="ECO:0000256" key="3">
    <source>
        <dbReference type="ARBA" id="ARBA00023274"/>
    </source>
</evidence>
<dbReference type="Gene3D" id="1.10.455.10">
    <property type="entry name" value="Ribosomal protein S7 domain"/>
    <property type="match status" value="1"/>
</dbReference>
<evidence type="ECO:0000259" key="4">
    <source>
        <dbReference type="Pfam" id="PF00177"/>
    </source>
</evidence>
<dbReference type="GO" id="GO:0006412">
    <property type="term" value="P:translation"/>
    <property type="evidence" value="ECO:0007669"/>
    <property type="project" value="InterPro"/>
</dbReference>
<dbReference type="InterPro" id="IPR023798">
    <property type="entry name" value="Ribosomal_uS7_dom"/>
</dbReference>
<gene>
    <name evidence="5" type="ORF">Bpfe_013970</name>
</gene>
<proteinExistence type="inferred from homology"/>
<accession>A0AAD8BKS8</accession>
<feature type="domain" description="Small ribosomal subunit protein uS7" evidence="4">
    <location>
        <begin position="79"/>
        <end position="237"/>
    </location>
</feature>
<organism evidence="5 6">
    <name type="scientific">Biomphalaria pfeifferi</name>
    <name type="common">Bloodfluke planorb</name>
    <name type="synonym">Freshwater snail</name>
    <dbReference type="NCBI Taxonomy" id="112525"/>
    <lineage>
        <taxon>Eukaryota</taxon>
        <taxon>Metazoa</taxon>
        <taxon>Spiralia</taxon>
        <taxon>Lophotrochozoa</taxon>
        <taxon>Mollusca</taxon>
        <taxon>Gastropoda</taxon>
        <taxon>Heterobranchia</taxon>
        <taxon>Euthyneura</taxon>
        <taxon>Panpulmonata</taxon>
        <taxon>Hygrophila</taxon>
        <taxon>Lymnaeoidea</taxon>
        <taxon>Planorbidae</taxon>
        <taxon>Biomphalaria</taxon>
    </lineage>
</organism>
<name>A0AAD8BKS8_BIOPF</name>
<dbReference type="GO" id="GO:1990904">
    <property type="term" value="C:ribonucleoprotein complex"/>
    <property type="evidence" value="ECO:0007669"/>
    <property type="project" value="UniProtKB-KW"/>
</dbReference>
<evidence type="ECO:0000256" key="1">
    <source>
        <dbReference type="ARBA" id="ARBA00007151"/>
    </source>
</evidence>
<dbReference type="InterPro" id="IPR036823">
    <property type="entry name" value="Ribosomal_uS7_dom_sf"/>
</dbReference>
<dbReference type="GO" id="GO:0005840">
    <property type="term" value="C:ribosome"/>
    <property type="evidence" value="ECO:0007669"/>
    <property type="project" value="UniProtKB-KW"/>
</dbReference>
<evidence type="ECO:0000256" key="2">
    <source>
        <dbReference type="ARBA" id="ARBA00022980"/>
    </source>
</evidence>
<keyword evidence="3" id="KW-0687">Ribonucleoprotein</keyword>
<reference evidence="5" key="1">
    <citation type="journal article" date="2023" name="PLoS Negl. Trop. Dis.">
        <title>A genome sequence for Biomphalaria pfeifferi, the major vector snail for the human-infecting parasite Schistosoma mansoni.</title>
        <authorList>
            <person name="Bu L."/>
            <person name="Lu L."/>
            <person name="Laidemitt M.R."/>
            <person name="Zhang S.M."/>
            <person name="Mutuku M."/>
            <person name="Mkoji G."/>
            <person name="Steinauer M."/>
            <person name="Loker E.S."/>
        </authorList>
    </citation>
    <scope>NUCLEOTIDE SEQUENCE</scope>
    <source>
        <strain evidence="5">KasaAsao</strain>
    </source>
</reference>
<protein>
    <submittedName>
        <fullName evidence="5">28S ribosomal protein S7 mitochondrial</fullName>
    </submittedName>
</protein>
<keyword evidence="6" id="KW-1185">Reference proteome</keyword>
<dbReference type="Proteomes" id="UP001233172">
    <property type="component" value="Unassembled WGS sequence"/>
</dbReference>
<keyword evidence="2 5" id="KW-0689">Ribosomal protein</keyword>
<evidence type="ECO:0000313" key="5">
    <source>
        <dbReference type="EMBL" id="KAK0056474.1"/>
    </source>
</evidence>
<dbReference type="PANTHER" id="PTHR11205">
    <property type="entry name" value="RIBOSOMAL PROTEIN S7"/>
    <property type="match status" value="1"/>
</dbReference>
<dbReference type="CDD" id="cd14870">
    <property type="entry name" value="uS7_Mitochondria_Mammalian"/>
    <property type="match status" value="1"/>
</dbReference>
<comment type="similarity">
    <text evidence="1">Belongs to the universal ribosomal protein uS7 family.</text>
</comment>
<evidence type="ECO:0000313" key="6">
    <source>
        <dbReference type="Proteomes" id="UP001233172"/>
    </source>
</evidence>
<dbReference type="EMBL" id="JASAOG010000061">
    <property type="protein sequence ID" value="KAK0056474.1"/>
    <property type="molecule type" value="Genomic_DNA"/>
</dbReference>
<reference evidence="5" key="2">
    <citation type="submission" date="2023-04" db="EMBL/GenBank/DDBJ databases">
        <authorList>
            <person name="Bu L."/>
            <person name="Lu L."/>
            <person name="Laidemitt M.R."/>
            <person name="Zhang S.M."/>
            <person name="Mutuku M."/>
            <person name="Mkoji G."/>
            <person name="Steinauer M."/>
            <person name="Loker E.S."/>
        </authorList>
    </citation>
    <scope>NUCLEOTIDE SEQUENCE</scope>
    <source>
        <strain evidence="5">KasaAsao</strain>
        <tissue evidence="5">Whole Snail</tissue>
    </source>
</reference>
<dbReference type="AlphaFoldDB" id="A0AAD8BKS8"/>
<comment type="caution">
    <text evidence="5">The sequence shown here is derived from an EMBL/GenBank/DDBJ whole genome shotgun (WGS) entry which is preliminary data.</text>
</comment>
<dbReference type="SUPFAM" id="SSF47973">
    <property type="entry name" value="Ribosomal protein S7"/>
    <property type="match status" value="1"/>
</dbReference>
<dbReference type="Pfam" id="PF00177">
    <property type="entry name" value="Ribosomal_S7"/>
    <property type="match status" value="1"/>
</dbReference>